<keyword evidence="3" id="KW-1185">Reference proteome</keyword>
<dbReference type="Proteomes" id="UP000190105">
    <property type="component" value="Unassembled WGS sequence"/>
</dbReference>
<evidence type="ECO:0000313" key="2">
    <source>
        <dbReference type="EMBL" id="SKB00035.1"/>
    </source>
</evidence>
<dbReference type="AlphaFoldDB" id="A0A1T4YFN3"/>
<dbReference type="OrthoDB" id="9832001at2"/>
<protein>
    <submittedName>
        <fullName evidence="2">Uncharacterized protein</fullName>
    </submittedName>
</protein>
<name>A0A1T4YFN3_9CLOT</name>
<feature type="coiled-coil region" evidence="1">
    <location>
        <begin position="150"/>
        <end position="178"/>
    </location>
</feature>
<evidence type="ECO:0000313" key="3">
    <source>
        <dbReference type="Proteomes" id="UP000190105"/>
    </source>
</evidence>
<organism evidence="2 3">
    <name type="scientific">Caloramator quimbayensis</name>
    <dbReference type="NCBI Taxonomy" id="1147123"/>
    <lineage>
        <taxon>Bacteria</taxon>
        <taxon>Bacillati</taxon>
        <taxon>Bacillota</taxon>
        <taxon>Clostridia</taxon>
        <taxon>Eubacteriales</taxon>
        <taxon>Clostridiaceae</taxon>
        <taxon>Caloramator</taxon>
    </lineage>
</organism>
<evidence type="ECO:0000256" key="1">
    <source>
        <dbReference type="SAM" id="Coils"/>
    </source>
</evidence>
<dbReference type="EMBL" id="FUYH01000041">
    <property type="protein sequence ID" value="SKB00035.1"/>
    <property type="molecule type" value="Genomic_DNA"/>
</dbReference>
<reference evidence="3" key="1">
    <citation type="submission" date="2017-02" db="EMBL/GenBank/DDBJ databases">
        <authorList>
            <person name="Varghese N."/>
            <person name="Submissions S."/>
        </authorList>
    </citation>
    <scope>NUCLEOTIDE SEQUENCE [LARGE SCALE GENOMIC DNA]</scope>
    <source>
        <strain evidence="3">USBA 833</strain>
    </source>
</reference>
<proteinExistence type="predicted"/>
<dbReference type="STRING" id="1147123.SAMN05443428_1412"/>
<gene>
    <name evidence="2" type="ORF">SAMN05443428_1412</name>
</gene>
<sequence length="250" mass="29085">MSDVVIRETNLPDNIEDLSKFILIGREKLTAVRAEIRAIDKVQLAQEVRNQKKEEALMLSEALLDAEVKLGELLKQIPKAPGTRTDLKPIDTAVERLNNQKPKHEVIKDLGFNQKQAERFETLANNKDLVEQVKAEARANDDIPTRTRVLELAKQRKIEQQRQQEEQERREREEYYRHLEFCEKVGKQFLDAVLAVLMLKTDTEHLEALLESFNQTIKIEDKLKDIDLAIEQLQTIKDFLRASQKPRLIK</sequence>
<keyword evidence="1" id="KW-0175">Coiled coil</keyword>
<dbReference type="RefSeq" id="WP_078697799.1">
    <property type="nucleotide sequence ID" value="NZ_FUYH01000041.1"/>
</dbReference>
<accession>A0A1T4YFN3</accession>